<comment type="caution">
    <text evidence="8">The sequence shown here is derived from an EMBL/GenBank/DDBJ whole genome shotgun (WGS) entry which is preliminary data.</text>
</comment>
<dbReference type="InterPro" id="IPR000232">
    <property type="entry name" value="HSF_DNA-bd"/>
</dbReference>
<dbReference type="GO" id="GO:0005634">
    <property type="term" value="C:nucleus"/>
    <property type="evidence" value="ECO:0007669"/>
    <property type="project" value="UniProtKB-SubCell"/>
</dbReference>
<dbReference type="EMBL" id="PZQS01000012">
    <property type="protein sequence ID" value="PVD21202.1"/>
    <property type="molecule type" value="Genomic_DNA"/>
</dbReference>
<dbReference type="OrthoDB" id="6418155at2759"/>
<proteinExistence type="inferred from homology"/>
<comment type="subcellular location">
    <subcellularLocation>
        <location evidence="1">Nucleus</location>
    </subcellularLocation>
</comment>
<dbReference type="STRING" id="400727.A0A2T7NJ54"/>
<reference evidence="8 9" key="1">
    <citation type="submission" date="2018-04" db="EMBL/GenBank/DDBJ databases">
        <title>The genome of golden apple snail Pomacea canaliculata provides insight into stress tolerance and invasive adaptation.</title>
        <authorList>
            <person name="Liu C."/>
            <person name="Liu B."/>
            <person name="Ren Y."/>
            <person name="Zhang Y."/>
            <person name="Wang H."/>
            <person name="Li S."/>
            <person name="Jiang F."/>
            <person name="Yin L."/>
            <person name="Zhang G."/>
            <person name="Qian W."/>
            <person name="Fan W."/>
        </authorList>
    </citation>
    <scope>NUCLEOTIDE SEQUENCE [LARGE SCALE GENOMIC DNA]</scope>
    <source>
        <strain evidence="8">SZHN2017</strain>
        <tissue evidence="8">Muscle</tissue>
    </source>
</reference>
<evidence type="ECO:0000313" key="9">
    <source>
        <dbReference type="Proteomes" id="UP000245119"/>
    </source>
</evidence>
<name>A0A2T7NJ54_POMCA</name>
<dbReference type="SUPFAM" id="SSF46785">
    <property type="entry name" value="Winged helix' DNA-binding domain"/>
    <property type="match status" value="1"/>
</dbReference>
<feature type="domain" description="HSF-type DNA-binding" evidence="7">
    <location>
        <begin position="22"/>
        <end position="128"/>
    </location>
</feature>
<dbReference type="GO" id="GO:0043565">
    <property type="term" value="F:sequence-specific DNA binding"/>
    <property type="evidence" value="ECO:0007669"/>
    <property type="project" value="InterPro"/>
</dbReference>
<evidence type="ECO:0000313" key="8">
    <source>
        <dbReference type="EMBL" id="PVD21202.1"/>
    </source>
</evidence>
<dbReference type="Gene3D" id="1.10.10.10">
    <property type="entry name" value="Winged helix-like DNA-binding domain superfamily/Winged helix DNA-binding domain"/>
    <property type="match status" value="1"/>
</dbReference>
<evidence type="ECO:0000256" key="1">
    <source>
        <dbReference type="ARBA" id="ARBA00004123"/>
    </source>
</evidence>
<evidence type="ECO:0000256" key="4">
    <source>
        <dbReference type="ARBA" id="ARBA00023242"/>
    </source>
</evidence>
<dbReference type="GO" id="GO:0003700">
    <property type="term" value="F:DNA-binding transcription factor activity"/>
    <property type="evidence" value="ECO:0007669"/>
    <property type="project" value="InterPro"/>
</dbReference>
<sequence length="459" mass="50210">MILFLNAAQTMNSPPRLSSDSMVMRFPARLWRIVNSCTSGAISWGPNGKTVRVLRHKFEKEYLLAVSKPFKTSKFESFVRQLNHYGFKKITNPIMLDESKEEAASLSEYRNSLFTRDRPEMIAFLHRSCRRSGPEKGARRQRPKPREATLCPQSSSQPAGFNAEPSSNNSSILLHPLLRPDKPADFNNCKSNCSVGAQPGPTCSVLKRERPATSPLLHGHGSEQWPSSWKRHVEPGDHRLQRIDSISRPIAAVITAAAAAGHGRGHQGKSYLLRPTDSGNKFDGSDVSLIPATSSSILMNVTLTSASSAVEPSVLTGNFQTLMPVSSHVDTLQGSPWICFSDRPAASSSKKSSFDDVEQSAPAELDSVVKASWAPSSDRHQSQSSVLTPCSSVEEAIYIDTLIDCQAGLKPRDSVNASLLSTSTWDPCLRSLTLLRVDLPDTGSLSPTRELIQVSEIKD</sequence>
<dbReference type="Pfam" id="PF00447">
    <property type="entry name" value="HSF_DNA-bind"/>
    <property type="match status" value="1"/>
</dbReference>
<dbReference type="Proteomes" id="UP000245119">
    <property type="component" value="Linkage Group LG12"/>
</dbReference>
<evidence type="ECO:0000256" key="2">
    <source>
        <dbReference type="ARBA" id="ARBA00006403"/>
    </source>
</evidence>
<evidence type="ECO:0000259" key="7">
    <source>
        <dbReference type="SMART" id="SM00415"/>
    </source>
</evidence>
<dbReference type="SMART" id="SM00415">
    <property type="entry name" value="HSF"/>
    <property type="match status" value="1"/>
</dbReference>
<accession>A0A2T7NJ54</accession>
<evidence type="ECO:0000256" key="6">
    <source>
        <dbReference type="SAM" id="MobiDB-lite"/>
    </source>
</evidence>
<evidence type="ECO:0000256" key="5">
    <source>
        <dbReference type="RuleBase" id="RU004020"/>
    </source>
</evidence>
<gene>
    <name evidence="8" type="ORF">C0Q70_19371</name>
</gene>
<keyword evidence="9" id="KW-1185">Reference proteome</keyword>
<comment type="similarity">
    <text evidence="2 5">Belongs to the HSF family.</text>
</comment>
<feature type="compositionally biased region" description="Polar residues" evidence="6">
    <location>
        <begin position="151"/>
        <end position="172"/>
    </location>
</feature>
<dbReference type="PANTHER" id="PTHR10015:SF465">
    <property type="entry name" value="HSF-TYPE DNA-BINDING DOMAIN-CONTAINING PROTEIN"/>
    <property type="match status" value="1"/>
</dbReference>
<evidence type="ECO:0000256" key="3">
    <source>
        <dbReference type="ARBA" id="ARBA00023125"/>
    </source>
</evidence>
<protein>
    <recommendedName>
        <fullName evidence="7">HSF-type DNA-binding domain-containing protein</fullName>
    </recommendedName>
</protein>
<dbReference type="AlphaFoldDB" id="A0A2T7NJ54"/>
<dbReference type="PANTHER" id="PTHR10015">
    <property type="entry name" value="HEAT SHOCK TRANSCRIPTION FACTOR"/>
    <property type="match status" value="1"/>
</dbReference>
<dbReference type="InterPro" id="IPR036388">
    <property type="entry name" value="WH-like_DNA-bd_sf"/>
</dbReference>
<organism evidence="8 9">
    <name type="scientific">Pomacea canaliculata</name>
    <name type="common">Golden apple snail</name>
    <dbReference type="NCBI Taxonomy" id="400727"/>
    <lineage>
        <taxon>Eukaryota</taxon>
        <taxon>Metazoa</taxon>
        <taxon>Spiralia</taxon>
        <taxon>Lophotrochozoa</taxon>
        <taxon>Mollusca</taxon>
        <taxon>Gastropoda</taxon>
        <taxon>Caenogastropoda</taxon>
        <taxon>Architaenioglossa</taxon>
        <taxon>Ampullarioidea</taxon>
        <taxon>Ampullariidae</taxon>
        <taxon>Pomacea</taxon>
    </lineage>
</organism>
<keyword evidence="3" id="KW-0238">DNA-binding</keyword>
<keyword evidence="4" id="KW-0539">Nucleus</keyword>
<dbReference type="InterPro" id="IPR036390">
    <property type="entry name" value="WH_DNA-bd_sf"/>
</dbReference>
<feature type="region of interest" description="Disordered" evidence="6">
    <location>
        <begin position="128"/>
        <end position="177"/>
    </location>
</feature>